<feature type="domain" description="Peptidase M20 dimerisation" evidence="5">
    <location>
        <begin position="189"/>
        <end position="295"/>
    </location>
</feature>
<dbReference type="Gene3D" id="3.40.630.10">
    <property type="entry name" value="Zn peptidases"/>
    <property type="match status" value="1"/>
</dbReference>
<keyword evidence="3" id="KW-0378">Hydrolase</keyword>
<dbReference type="Pfam" id="PF07687">
    <property type="entry name" value="M20_dimer"/>
    <property type="match status" value="1"/>
</dbReference>
<accession>A0A927BR81</accession>
<gene>
    <name evidence="6" type="ORF">IDH44_02605</name>
</gene>
<dbReference type="Proteomes" id="UP000621560">
    <property type="component" value="Unassembled WGS sequence"/>
</dbReference>
<dbReference type="Pfam" id="PF01546">
    <property type="entry name" value="Peptidase_M20"/>
    <property type="match status" value="1"/>
</dbReference>
<evidence type="ECO:0000259" key="5">
    <source>
        <dbReference type="Pfam" id="PF07687"/>
    </source>
</evidence>
<evidence type="ECO:0000256" key="1">
    <source>
        <dbReference type="ARBA" id="ARBA00001947"/>
    </source>
</evidence>
<evidence type="ECO:0000256" key="2">
    <source>
        <dbReference type="ARBA" id="ARBA00022723"/>
    </source>
</evidence>
<keyword evidence="7" id="KW-1185">Reference proteome</keyword>
<dbReference type="SUPFAM" id="SSF53187">
    <property type="entry name" value="Zn-dependent exopeptidases"/>
    <property type="match status" value="1"/>
</dbReference>
<keyword evidence="4" id="KW-0862">Zinc</keyword>
<dbReference type="PROSITE" id="PS00759">
    <property type="entry name" value="ARGE_DAPE_CPG2_2"/>
    <property type="match status" value="1"/>
</dbReference>
<dbReference type="AlphaFoldDB" id="A0A927BR81"/>
<sequence length="400" mass="41789">MQGNTANRDLPRAARARVTEVLQELVRIPSVNPALPGGTGEADLADYVDRFLRKAGLASARQRVAAGRDNVIGLLPGLDPAALLLEAHMDTVQTGGMTIDPHGASIANGRLYGRGACDTKASLAAMLVALETVAHSGWTPPRAVRLAAVVDEEVNYTGVSALAAQVAAGELPCSGAVVGEPTGLELIAAHKGCVRFRVETHGTAGHSSEPEAAVNAIEGMAVVIDCLRAWARDVYPALRHPFVGPPTHCISMIEGGIAPNTVPESCLITIDRRTVPGEEPQQAYAALAERLHRLAGEVSGLRLTVHPPFLIDYAMAAPQDAAVVRDLRAAALWHGAAGLVRGAAYGSDASKLARVGVPSVVFGPGRIAQAHTEDEWVELEEVAVAADILIRLILTEPGAV</sequence>
<dbReference type="EMBL" id="JACXIZ010000007">
    <property type="protein sequence ID" value="MBD2844069.1"/>
    <property type="molecule type" value="Genomic_DNA"/>
</dbReference>
<dbReference type="Gene3D" id="3.30.70.360">
    <property type="match status" value="1"/>
</dbReference>
<evidence type="ECO:0000256" key="4">
    <source>
        <dbReference type="ARBA" id="ARBA00022833"/>
    </source>
</evidence>
<dbReference type="InterPro" id="IPR036264">
    <property type="entry name" value="Bact_exopeptidase_dim_dom"/>
</dbReference>
<dbReference type="InterPro" id="IPR002933">
    <property type="entry name" value="Peptidase_M20"/>
</dbReference>
<dbReference type="RefSeq" id="WP_190914394.1">
    <property type="nucleotide sequence ID" value="NZ_JACXIZ010000007.1"/>
</dbReference>
<organism evidence="6 7">
    <name type="scientific">Paenibacillus sabuli</name>
    <dbReference type="NCBI Taxonomy" id="2772509"/>
    <lineage>
        <taxon>Bacteria</taxon>
        <taxon>Bacillati</taxon>
        <taxon>Bacillota</taxon>
        <taxon>Bacilli</taxon>
        <taxon>Bacillales</taxon>
        <taxon>Paenibacillaceae</taxon>
        <taxon>Paenibacillus</taxon>
    </lineage>
</organism>
<dbReference type="InterPro" id="IPR001261">
    <property type="entry name" value="ArgE/DapE_CS"/>
</dbReference>
<reference evidence="6" key="1">
    <citation type="submission" date="2020-09" db="EMBL/GenBank/DDBJ databases">
        <title>A novel bacterium of genus Paenibacillus, isolated from South China Sea.</title>
        <authorList>
            <person name="Huang H."/>
            <person name="Mo K."/>
            <person name="Hu Y."/>
        </authorList>
    </citation>
    <scope>NUCLEOTIDE SEQUENCE</scope>
    <source>
        <strain evidence="6">IB182496</strain>
    </source>
</reference>
<name>A0A927BR81_9BACL</name>
<dbReference type="InterPro" id="IPR011650">
    <property type="entry name" value="Peptidase_M20_dimer"/>
</dbReference>
<dbReference type="PROSITE" id="PS00758">
    <property type="entry name" value="ARGE_DAPE_CPG2_1"/>
    <property type="match status" value="1"/>
</dbReference>
<proteinExistence type="predicted"/>
<evidence type="ECO:0000313" key="6">
    <source>
        <dbReference type="EMBL" id="MBD2844069.1"/>
    </source>
</evidence>
<comment type="caution">
    <text evidence="6">The sequence shown here is derived from an EMBL/GenBank/DDBJ whole genome shotgun (WGS) entry which is preliminary data.</text>
</comment>
<protein>
    <submittedName>
        <fullName evidence="6">M20/M25/M40 family metallo-hydrolase</fullName>
    </submittedName>
</protein>
<comment type="cofactor">
    <cofactor evidence="1">
        <name>Zn(2+)</name>
        <dbReference type="ChEBI" id="CHEBI:29105"/>
    </cofactor>
</comment>
<keyword evidence="2" id="KW-0479">Metal-binding</keyword>
<dbReference type="SUPFAM" id="SSF55031">
    <property type="entry name" value="Bacterial exopeptidase dimerisation domain"/>
    <property type="match status" value="1"/>
</dbReference>
<dbReference type="GO" id="GO:0016787">
    <property type="term" value="F:hydrolase activity"/>
    <property type="evidence" value="ECO:0007669"/>
    <property type="project" value="UniProtKB-KW"/>
</dbReference>
<evidence type="ECO:0000256" key="3">
    <source>
        <dbReference type="ARBA" id="ARBA00022801"/>
    </source>
</evidence>
<evidence type="ECO:0000313" key="7">
    <source>
        <dbReference type="Proteomes" id="UP000621560"/>
    </source>
</evidence>
<dbReference type="InterPro" id="IPR050072">
    <property type="entry name" value="Peptidase_M20A"/>
</dbReference>
<dbReference type="GO" id="GO:0046872">
    <property type="term" value="F:metal ion binding"/>
    <property type="evidence" value="ECO:0007669"/>
    <property type="project" value="UniProtKB-KW"/>
</dbReference>
<dbReference type="PANTHER" id="PTHR43808">
    <property type="entry name" value="ACETYLORNITHINE DEACETYLASE"/>
    <property type="match status" value="1"/>
</dbReference>